<dbReference type="Proteomes" id="UP000006085">
    <property type="component" value="Unassembled WGS sequence"/>
</dbReference>
<dbReference type="AlphaFoldDB" id="K1LU92"/>
<keyword evidence="2" id="KW-1185">Reference proteome</keyword>
<comment type="caution">
    <text evidence="1">The sequence shown here is derived from an EMBL/GenBank/DDBJ whole genome shotgun (WGS) entry which is preliminary data.</text>
</comment>
<reference evidence="1 2" key="1">
    <citation type="submission" date="2012-07" db="EMBL/GenBank/DDBJ databases">
        <title>The Genome Sequence of Bergeyella zoohelcum ATCC 43767.</title>
        <authorList>
            <consortium name="The Broad Institute Genome Sequencing Platform"/>
            <person name="Earl A."/>
            <person name="Ward D."/>
            <person name="Feldgarden M."/>
            <person name="Gevers D."/>
            <person name="Huys G."/>
            <person name="Walker B."/>
            <person name="Young S.K."/>
            <person name="Zeng Q."/>
            <person name="Gargeya S."/>
            <person name="Fitzgerald M."/>
            <person name="Haas B."/>
            <person name="Abouelleil A."/>
            <person name="Alvarado L."/>
            <person name="Arachchi H.M."/>
            <person name="Berlin A.M."/>
            <person name="Chapman S.B."/>
            <person name="Goldberg J."/>
            <person name="Griggs A."/>
            <person name="Gujja S."/>
            <person name="Hansen M."/>
            <person name="Howarth C."/>
            <person name="Imamovic A."/>
            <person name="Larimer J."/>
            <person name="McCowen C."/>
            <person name="Montmayeur A."/>
            <person name="Murphy C."/>
            <person name="Neiman D."/>
            <person name="Pearson M."/>
            <person name="Priest M."/>
            <person name="Roberts A."/>
            <person name="Saif S."/>
            <person name="Shea T."/>
            <person name="Sisk P."/>
            <person name="Sykes S."/>
            <person name="Wortman J."/>
            <person name="Nusbaum C."/>
            <person name="Birren B."/>
        </authorList>
    </citation>
    <scope>NUCLEOTIDE SEQUENCE [LARGE SCALE GENOMIC DNA]</scope>
    <source>
        <strain evidence="1 2">ATCC 43767</strain>
    </source>
</reference>
<name>K1LU92_9FLAO</name>
<proteinExistence type="predicted"/>
<sequence>MLTQHLKKRKKLKMNFYRQEFHPKSNKDEPILNREIEFLLENSPLLDVSMDYCH</sequence>
<gene>
    <name evidence="1" type="ORF">HMPREF9699_01682</name>
</gene>
<dbReference type="HOGENOM" id="CLU_3040807_0_0_10"/>
<accession>K1LU92</accession>
<evidence type="ECO:0000313" key="2">
    <source>
        <dbReference type="Proteomes" id="UP000006085"/>
    </source>
</evidence>
<evidence type="ECO:0000313" key="1">
    <source>
        <dbReference type="EMBL" id="EKB55692.1"/>
    </source>
</evidence>
<dbReference type="EMBL" id="AGYA01000027">
    <property type="protein sequence ID" value="EKB55692.1"/>
    <property type="molecule type" value="Genomic_DNA"/>
</dbReference>
<organism evidence="1 2">
    <name type="scientific">Bergeyella zoohelcum ATCC 43767</name>
    <dbReference type="NCBI Taxonomy" id="883096"/>
    <lineage>
        <taxon>Bacteria</taxon>
        <taxon>Pseudomonadati</taxon>
        <taxon>Bacteroidota</taxon>
        <taxon>Flavobacteriia</taxon>
        <taxon>Flavobacteriales</taxon>
        <taxon>Weeksellaceae</taxon>
        <taxon>Bergeyella</taxon>
    </lineage>
</organism>
<protein>
    <submittedName>
        <fullName evidence="1">Uncharacterized protein</fullName>
    </submittedName>
</protein>